<keyword evidence="5 6" id="KW-0472">Membrane</keyword>
<evidence type="ECO:0000256" key="1">
    <source>
        <dbReference type="ARBA" id="ARBA00004651"/>
    </source>
</evidence>
<reference evidence="7 8" key="1">
    <citation type="submission" date="2019-11" db="EMBL/GenBank/DDBJ databases">
        <title>Pseudooceanicola pacifica sp. nov., isolated from deep-sea sediment of the Pacific Ocean.</title>
        <authorList>
            <person name="Lyu L."/>
        </authorList>
    </citation>
    <scope>NUCLEOTIDE SEQUENCE [LARGE SCALE GENOMIC DNA]</scope>
    <source>
        <strain evidence="7 8">216_PA32_1</strain>
    </source>
</reference>
<evidence type="ECO:0000313" key="8">
    <source>
        <dbReference type="Proteomes" id="UP000443843"/>
    </source>
</evidence>
<accession>A0A844W9W3</accession>
<dbReference type="Proteomes" id="UP000443843">
    <property type="component" value="Unassembled WGS sequence"/>
</dbReference>
<keyword evidence="4 6" id="KW-1133">Transmembrane helix</keyword>
<evidence type="ECO:0000256" key="6">
    <source>
        <dbReference type="SAM" id="Phobius"/>
    </source>
</evidence>
<evidence type="ECO:0000256" key="3">
    <source>
        <dbReference type="ARBA" id="ARBA00022692"/>
    </source>
</evidence>
<keyword evidence="2" id="KW-1003">Cell membrane</keyword>
<dbReference type="Pfam" id="PF03739">
    <property type="entry name" value="LptF_LptG"/>
    <property type="match status" value="1"/>
</dbReference>
<feature type="transmembrane region" description="Helical" evidence="6">
    <location>
        <begin position="348"/>
        <end position="366"/>
    </location>
</feature>
<feature type="transmembrane region" description="Helical" evidence="6">
    <location>
        <begin position="315"/>
        <end position="336"/>
    </location>
</feature>
<comment type="subcellular location">
    <subcellularLocation>
        <location evidence="1">Cell membrane</location>
        <topology evidence="1">Multi-pass membrane protein</topology>
    </subcellularLocation>
</comment>
<dbReference type="AlphaFoldDB" id="A0A844W9W3"/>
<evidence type="ECO:0000256" key="4">
    <source>
        <dbReference type="ARBA" id="ARBA00022989"/>
    </source>
</evidence>
<dbReference type="GO" id="GO:0015920">
    <property type="term" value="P:lipopolysaccharide transport"/>
    <property type="evidence" value="ECO:0007669"/>
    <property type="project" value="TreeGrafter"/>
</dbReference>
<organism evidence="7 8">
    <name type="scientific">Pseudooceanicola pacificus</name>
    <dbReference type="NCBI Taxonomy" id="2676438"/>
    <lineage>
        <taxon>Bacteria</taxon>
        <taxon>Pseudomonadati</taxon>
        <taxon>Pseudomonadota</taxon>
        <taxon>Alphaproteobacteria</taxon>
        <taxon>Rhodobacterales</taxon>
        <taxon>Paracoccaceae</taxon>
        <taxon>Pseudooceanicola</taxon>
    </lineage>
</organism>
<evidence type="ECO:0000256" key="2">
    <source>
        <dbReference type="ARBA" id="ARBA00022475"/>
    </source>
</evidence>
<feature type="transmembrane region" description="Helical" evidence="6">
    <location>
        <begin position="103"/>
        <end position="122"/>
    </location>
</feature>
<dbReference type="PANTHER" id="PTHR33529:SF6">
    <property type="entry name" value="YJGP_YJGQ FAMILY PERMEASE"/>
    <property type="match status" value="1"/>
</dbReference>
<dbReference type="EMBL" id="WNXQ01000002">
    <property type="protein sequence ID" value="MWB77358.1"/>
    <property type="molecule type" value="Genomic_DNA"/>
</dbReference>
<dbReference type="NCBIfam" id="TIGR04407">
    <property type="entry name" value="LptF_YjgP"/>
    <property type="match status" value="1"/>
</dbReference>
<evidence type="ECO:0000256" key="5">
    <source>
        <dbReference type="ARBA" id="ARBA00023136"/>
    </source>
</evidence>
<dbReference type="GO" id="GO:0043190">
    <property type="term" value="C:ATP-binding cassette (ABC) transporter complex"/>
    <property type="evidence" value="ECO:0007669"/>
    <property type="project" value="InterPro"/>
</dbReference>
<gene>
    <name evidence="7" type="primary">lptF</name>
    <name evidence="7" type="ORF">GLS40_04910</name>
</gene>
<dbReference type="InterPro" id="IPR030922">
    <property type="entry name" value="LptF"/>
</dbReference>
<dbReference type="GO" id="GO:0055085">
    <property type="term" value="P:transmembrane transport"/>
    <property type="evidence" value="ECO:0007669"/>
    <property type="project" value="InterPro"/>
</dbReference>
<evidence type="ECO:0000313" key="7">
    <source>
        <dbReference type="EMBL" id="MWB77358.1"/>
    </source>
</evidence>
<feature type="transmembrane region" description="Helical" evidence="6">
    <location>
        <begin position="290"/>
        <end position="309"/>
    </location>
</feature>
<protein>
    <submittedName>
        <fullName evidence="7">LPS export ABC transporter permease LptF</fullName>
    </submittedName>
</protein>
<dbReference type="PANTHER" id="PTHR33529">
    <property type="entry name" value="SLR0882 PROTEIN-RELATED"/>
    <property type="match status" value="1"/>
</dbReference>
<proteinExistence type="predicted"/>
<feature type="transmembrane region" description="Helical" evidence="6">
    <location>
        <begin position="48"/>
        <end position="76"/>
    </location>
</feature>
<keyword evidence="8" id="KW-1185">Reference proteome</keyword>
<dbReference type="RefSeq" id="WP_160381618.1">
    <property type="nucleotide sequence ID" value="NZ_WNXQ01000002.1"/>
</dbReference>
<dbReference type="InterPro" id="IPR005495">
    <property type="entry name" value="LptG/LptF_permease"/>
</dbReference>
<name>A0A844W9W3_9RHOB</name>
<keyword evidence="3 6" id="KW-0812">Transmembrane</keyword>
<sequence>MARFDRYLLSQLMVLFGFFALVLVLVFWINGAVRIFDRLIGDGQSAMLFLEFSALTLPNVIRTILPIASFAAAVYVTNRLSSESELVVMQATGFSPWRLARPVLVFGLLVGLMMSVMTHLLVPVSLAQLKQREQAVAENVTAQLLVEGTFTHPSSGVTFYIRQIDTDGTLNDVFLSDRSNPLKPQTFTADKAYLVNGADEEAGEPPDPKLVMIDGLSQSYQVETQHLFTTHFNDFAYDLSAMLGSGSPPGPDVRAMPSWMLMAQPGEVERISGQSAGRIADELHGRFQQALMCAVSALIGFSTLLVGGFSRFGVWRQVVAAVLLLVLLKIVESVIVDPVRDDARLWPLIYLPIVLGLGISMAQLAWSGRARRVAPPGGETGAEVTPT</sequence>
<feature type="transmembrane region" description="Helical" evidence="6">
    <location>
        <begin position="12"/>
        <end position="36"/>
    </location>
</feature>
<comment type="caution">
    <text evidence="7">The sequence shown here is derived from an EMBL/GenBank/DDBJ whole genome shotgun (WGS) entry which is preliminary data.</text>
</comment>